<dbReference type="AlphaFoldDB" id="A0A075WCP1"/>
<dbReference type="CDD" id="cd00130">
    <property type="entry name" value="PAS"/>
    <property type="match status" value="2"/>
</dbReference>
<evidence type="ECO:0000256" key="5">
    <source>
        <dbReference type="ARBA" id="ARBA00022777"/>
    </source>
</evidence>
<dbReference type="InterPro" id="IPR036890">
    <property type="entry name" value="HATPase_C_sf"/>
</dbReference>
<dbReference type="Gene3D" id="3.30.565.10">
    <property type="entry name" value="Histidine kinase-like ATPase, C-terminal domain"/>
    <property type="match status" value="1"/>
</dbReference>
<evidence type="ECO:0000256" key="3">
    <source>
        <dbReference type="ARBA" id="ARBA00022679"/>
    </source>
</evidence>
<dbReference type="Proteomes" id="UP000028501">
    <property type="component" value="Chromosome"/>
</dbReference>
<dbReference type="InterPro" id="IPR000014">
    <property type="entry name" value="PAS"/>
</dbReference>
<name>A0A075WCP1_ARCFL</name>
<dbReference type="EMBL" id="CP006577">
    <property type="protein sequence ID" value="AIG97756.1"/>
    <property type="molecule type" value="Genomic_DNA"/>
</dbReference>
<sequence length="435" mass="49242">MKQGEQEIEWYKALVDNSSEILMIIDEYGNIKYISPSVKDIAGYDSDSLIGVNTFIFAHPDEVDYIFSKLQFLLENPGVPEFIEFRALHKDGHWVEVEAMGKNLLHTPVKGIVVTMRDVRKIKKLEKELRRLAENVPFGIIVLGDGGIIYSNKEAERILGYSMEDFPSLEKISSKIEGEKGSFISKMKRKDGKEIWLSVRYIETEWMGEKAYLVAFSDITENLLLQKRLESRTTLLKTINRILRHDLINDLTAALGMLEVYRDLREESLLSTVERRLNDAVKLIKRMRELEVLSEDGKELKEIRISEIVGELRGKYDIQISLQGDAVVEADDALFSVFDNLIRNAVVHGNASLVEIKCTQKDGLCEIVVEDDGSGIPEDKLQKVFERGAKFGKGGAMGLGLFLVKKLIERYGGNVRAEPSPKGARFVIQLKGRVT</sequence>
<dbReference type="InterPro" id="IPR050980">
    <property type="entry name" value="2C_sensor_his_kinase"/>
</dbReference>
<feature type="domain" description="Histidine kinase" evidence="7">
    <location>
        <begin position="242"/>
        <end position="434"/>
    </location>
</feature>
<evidence type="ECO:0000259" key="8">
    <source>
        <dbReference type="PROSITE" id="PS50112"/>
    </source>
</evidence>
<dbReference type="Pfam" id="PF13188">
    <property type="entry name" value="PAS_8"/>
    <property type="match status" value="1"/>
</dbReference>
<evidence type="ECO:0000259" key="7">
    <source>
        <dbReference type="PROSITE" id="PS50109"/>
    </source>
</evidence>
<dbReference type="SUPFAM" id="SSF55785">
    <property type="entry name" value="PYP-like sensor domain (PAS domain)"/>
    <property type="match status" value="2"/>
</dbReference>
<dbReference type="InterPro" id="IPR004358">
    <property type="entry name" value="Sig_transdc_His_kin-like_C"/>
</dbReference>
<dbReference type="RefSeq" id="WP_048095372.1">
    <property type="nucleotide sequence ID" value="NZ_CP006577.1"/>
</dbReference>
<dbReference type="SUPFAM" id="SSF55874">
    <property type="entry name" value="ATPase domain of HSP90 chaperone/DNA topoisomerase II/histidine kinase"/>
    <property type="match status" value="1"/>
</dbReference>
<feature type="domain" description="PAS" evidence="8">
    <location>
        <begin position="7"/>
        <end position="77"/>
    </location>
</feature>
<dbReference type="PANTHER" id="PTHR44936:SF10">
    <property type="entry name" value="SENSOR PROTEIN RSTB"/>
    <property type="match status" value="1"/>
</dbReference>
<proteinExistence type="predicted"/>
<dbReference type="Pfam" id="PF02518">
    <property type="entry name" value="HATPase_c"/>
    <property type="match status" value="1"/>
</dbReference>
<evidence type="ECO:0000256" key="6">
    <source>
        <dbReference type="ARBA" id="ARBA00022840"/>
    </source>
</evidence>
<dbReference type="SMART" id="SM00387">
    <property type="entry name" value="HATPase_c"/>
    <property type="match status" value="1"/>
</dbReference>
<dbReference type="PRINTS" id="PR00344">
    <property type="entry name" value="BCTRLSENSOR"/>
</dbReference>
<dbReference type="InterPro" id="IPR035965">
    <property type="entry name" value="PAS-like_dom_sf"/>
</dbReference>
<dbReference type="GeneID" id="24794482"/>
<dbReference type="PROSITE" id="PS50112">
    <property type="entry name" value="PAS"/>
    <property type="match status" value="1"/>
</dbReference>
<evidence type="ECO:0000313" key="10">
    <source>
        <dbReference type="Proteomes" id="UP000028501"/>
    </source>
</evidence>
<keyword evidence="5" id="KW-0418">Kinase</keyword>
<evidence type="ECO:0000256" key="1">
    <source>
        <dbReference type="ARBA" id="ARBA00000085"/>
    </source>
</evidence>
<evidence type="ECO:0000256" key="2">
    <source>
        <dbReference type="ARBA" id="ARBA00012438"/>
    </source>
</evidence>
<dbReference type="InterPro" id="IPR003594">
    <property type="entry name" value="HATPase_dom"/>
</dbReference>
<comment type="catalytic activity">
    <reaction evidence="1">
        <text>ATP + protein L-histidine = ADP + protein N-phospho-L-histidine.</text>
        <dbReference type="EC" id="2.7.13.3"/>
    </reaction>
</comment>
<accession>A0A075WCP1</accession>
<dbReference type="KEGG" id="afg:AFULGI_00009690"/>
<dbReference type="Gene3D" id="3.30.450.20">
    <property type="entry name" value="PAS domain"/>
    <property type="match status" value="2"/>
</dbReference>
<dbReference type="PROSITE" id="PS50109">
    <property type="entry name" value="HIS_KIN"/>
    <property type="match status" value="1"/>
</dbReference>
<reference evidence="9 10" key="1">
    <citation type="submission" date="2013-07" db="EMBL/GenBank/DDBJ databases">
        <title>Genome of Archaeoglobus fulgidus.</title>
        <authorList>
            <person name="Fiebig A."/>
            <person name="Birkeland N.-K."/>
        </authorList>
    </citation>
    <scope>NUCLEOTIDE SEQUENCE [LARGE SCALE GENOMIC DNA]</scope>
    <source>
        <strain evidence="9 10">DSM 8774</strain>
    </source>
</reference>
<dbReference type="InterPro" id="IPR005467">
    <property type="entry name" value="His_kinase_dom"/>
</dbReference>
<dbReference type="Pfam" id="PF08447">
    <property type="entry name" value="PAS_3"/>
    <property type="match status" value="1"/>
</dbReference>
<dbReference type="EC" id="2.7.13.3" evidence="2"/>
<keyword evidence="6" id="KW-0067">ATP-binding</keyword>
<dbReference type="InterPro" id="IPR013655">
    <property type="entry name" value="PAS_fold_3"/>
</dbReference>
<dbReference type="GO" id="GO:0004673">
    <property type="term" value="F:protein histidine kinase activity"/>
    <property type="evidence" value="ECO:0007669"/>
    <property type="project" value="UniProtKB-EC"/>
</dbReference>
<evidence type="ECO:0000313" key="9">
    <source>
        <dbReference type="EMBL" id="AIG97756.1"/>
    </source>
</evidence>
<dbReference type="NCBIfam" id="TIGR00229">
    <property type="entry name" value="sensory_box"/>
    <property type="match status" value="1"/>
</dbReference>
<gene>
    <name evidence="9" type="ORF">AFULGI_00009690</name>
</gene>
<dbReference type="PANTHER" id="PTHR44936">
    <property type="entry name" value="SENSOR PROTEIN CREC"/>
    <property type="match status" value="1"/>
</dbReference>
<keyword evidence="4" id="KW-0547">Nucleotide-binding</keyword>
<dbReference type="SMART" id="SM00091">
    <property type="entry name" value="PAS"/>
    <property type="match status" value="2"/>
</dbReference>
<protein>
    <recommendedName>
        <fullName evidence="2">histidine kinase</fullName>
        <ecNumber evidence="2">2.7.13.3</ecNumber>
    </recommendedName>
</protein>
<dbReference type="HOGENOM" id="CLU_000445_114_58_2"/>
<evidence type="ECO:0000256" key="4">
    <source>
        <dbReference type="ARBA" id="ARBA00022741"/>
    </source>
</evidence>
<keyword evidence="3 9" id="KW-0808">Transferase</keyword>
<organism evidence="9 10">
    <name type="scientific">Archaeoglobus fulgidus DSM 8774</name>
    <dbReference type="NCBI Taxonomy" id="1344584"/>
    <lineage>
        <taxon>Archaea</taxon>
        <taxon>Methanobacteriati</taxon>
        <taxon>Methanobacteriota</taxon>
        <taxon>Archaeoglobi</taxon>
        <taxon>Archaeoglobales</taxon>
        <taxon>Archaeoglobaceae</taxon>
        <taxon>Archaeoglobus</taxon>
    </lineage>
</organism>
<dbReference type="CDD" id="cd00075">
    <property type="entry name" value="HATPase"/>
    <property type="match status" value="1"/>
</dbReference>
<dbReference type="GO" id="GO:0005524">
    <property type="term" value="F:ATP binding"/>
    <property type="evidence" value="ECO:0007669"/>
    <property type="project" value="UniProtKB-KW"/>
</dbReference>